<proteinExistence type="predicted"/>
<dbReference type="EMBL" id="PFSF01000006">
    <property type="protein sequence ID" value="PJC28426.1"/>
    <property type="molecule type" value="Genomic_DNA"/>
</dbReference>
<name>A0A2M8ETM8_9BACT</name>
<sequence length="163" mass="18601">MQRGKKREREKQAKLEERKGGFKCTHCGGWVPLSEFIGTKHRNHCPSCLWSKHVDLEEPGDRKSTCQAGMKPIGLTFKQEGIDRYGSQRQGELIVIHWCTNANCGKISINRIAGDDNPETILRVFEESQALDPNLKKVLNNDNIRLLNTRDGEKQIRTQLFGK</sequence>
<evidence type="ECO:0000259" key="1">
    <source>
        <dbReference type="Pfam" id="PF12647"/>
    </source>
</evidence>
<comment type="caution">
    <text evidence="2">The sequence shown here is derived from an EMBL/GenBank/DDBJ whole genome shotgun (WGS) entry which is preliminary data.</text>
</comment>
<reference evidence="3" key="1">
    <citation type="submission" date="2017-09" db="EMBL/GenBank/DDBJ databases">
        <title>Depth-based differentiation of microbial function through sediment-hosted aquifers and enrichment of novel symbionts in the deep terrestrial subsurface.</title>
        <authorList>
            <person name="Probst A.J."/>
            <person name="Ladd B."/>
            <person name="Jarett J.K."/>
            <person name="Geller-Mcgrath D.E."/>
            <person name="Sieber C.M.K."/>
            <person name="Emerson J.B."/>
            <person name="Anantharaman K."/>
            <person name="Thomas B.C."/>
            <person name="Malmstrom R."/>
            <person name="Stieglmeier M."/>
            <person name="Klingl A."/>
            <person name="Woyke T."/>
            <person name="Ryan C.M."/>
            <person name="Banfield J.F."/>
        </authorList>
    </citation>
    <scope>NUCLEOTIDE SEQUENCE [LARGE SCALE GENOMIC DNA]</scope>
</reference>
<protein>
    <recommendedName>
        <fullName evidence="1">RNHCP domain-containing protein</fullName>
    </recommendedName>
</protein>
<dbReference type="AlphaFoldDB" id="A0A2M8ETM8"/>
<gene>
    <name evidence="2" type="ORF">CO054_00255</name>
</gene>
<organism evidence="2 3">
    <name type="scientific">Candidatus Shapirobacteria bacterium CG_4_9_14_0_2_um_filter_39_11</name>
    <dbReference type="NCBI Taxonomy" id="1974478"/>
    <lineage>
        <taxon>Bacteria</taxon>
        <taxon>Candidatus Shapironibacteriota</taxon>
    </lineage>
</organism>
<feature type="domain" description="RNHCP" evidence="1">
    <location>
        <begin position="21"/>
        <end position="121"/>
    </location>
</feature>
<evidence type="ECO:0000313" key="3">
    <source>
        <dbReference type="Proteomes" id="UP000229816"/>
    </source>
</evidence>
<evidence type="ECO:0000313" key="2">
    <source>
        <dbReference type="EMBL" id="PJC28426.1"/>
    </source>
</evidence>
<accession>A0A2M8ETM8</accession>
<dbReference type="InterPro" id="IPR024439">
    <property type="entry name" value="RNHCP"/>
</dbReference>
<dbReference type="Proteomes" id="UP000229816">
    <property type="component" value="Unassembled WGS sequence"/>
</dbReference>
<dbReference type="Pfam" id="PF12647">
    <property type="entry name" value="RNHCP"/>
    <property type="match status" value="1"/>
</dbReference>